<dbReference type="AlphaFoldDB" id="M5UCE8"/>
<reference evidence="1 2" key="1">
    <citation type="journal article" date="2013" name="Mar. Genomics">
        <title>Expression of sulfatases in Rhodopirellula baltica and the diversity of sulfatases in the genus Rhodopirellula.</title>
        <authorList>
            <person name="Wegner C.E."/>
            <person name="Richter-Heitmann T."/>
            <person name="Klindworth A."/>
            <person name="Klockow C."/>
            <person name="Richter M."/>
            <person name="Achstetter T."/>
            <person name="Glockner F.O."/>
            <person name="Harder J."/>
        </authorList>
    </citation>
    <scope>NUCLEOTIDE SEQUENCE [LARGE SCALE GENOMIC DNA]</scope>
    <source>
        <strain evidence="1 2">SM41</strain>
    </source>
</reference>
<keyword evidence="2" id="KW-1185">Reference proteome</keyword>
<name>M5UCE8_9BACT</name>
<dbReference type="PATRIC" id="fig|1263870.3.peg.5171"/>
<proteinExistence type="predicted"/>
<evidence type="ECO:0000313" key="1">
    <source>
        <dbReference type="EMBL" id="EMI53673.1"/>
    </source>
</evidence>
<sequence length="318" mass="35820">MSTSRALSSFVTFATDEQFRKDHLKFCALWYDEVLYETIGKFNQDKFIDSLVENEKISRKFIRELSDLFVPLAARVEADVIEELRNSEPHGYPRWGEKHENYNYPEPESAEEFAHNCLLERIASQHGVDRITGHAIEHAEGRARVAVNAVRTWQLVNREIPCMLQANPDEKLAMTAVRKYGAGNEEVTPPIELLEASVPSLSAVPWSQVLQFRRDGSLESLRSKISEAMQLAGKNIDAAKRVLADLESTTIDQIVDSARPNPRKVIIESAAANVPGWLFNPASLSIAMRDVSASQKNQRELGWLYLLRDIRSAASPDS</sequence>
<evidence type="ECO:0000313" key="2">
    <source>
        <dbReference type="Proteomes" id="UP000011885"/>
    </source>
</evidence>
<accession>M5UCE8</accession>
<dbReference type="RefSeq" id="WP_008684317.1">
    <property type="nucleotide sequence ID" value="NZ_ANOH01000335.1"/>
</dbReference>
<dbReference type="EMBL" id="ANOH01000335">
    <property type="protein sequence ID" value="EMI53673.1"/>
    <property type="molecule type" value="Genomic_DNA"/>
</dbReference>
<protein>
    <submittedName>
        <fullName evidence="1">Uncharacterized protein</fullName>
    </submittedName>
</protein>
<comment type="caution">
    <text evidence="1">The sequence shown here is derived from an EMBL/GenBank/DDBJ whole genome shotgun (WGS) entry which is preliminary data.</text>
</comment>
<organism evidence="1 2">
    <name type="scientific">Rhodopirellula sallentina SM41</name>
    <dbReference type="NCBI Taxonomy" id="1263870"/>
    <lineage>
        <taxon>Bacteria</taxon>
        <taxon>Pseudomonadati</taxon>
        <taxon>Planctomycetota</taxon>
        <taxon>Planctomycetia</taxon>
        <taxon>Pirellulales</taxon>
        <taxon>Pirellulaceae</taxon>
        <taxon>Rhodopirellula</taxon>
    </lineage>
</organism>
<dbReference type="OrthoDB" id="5917775at2"/>
<gene>
    <name evidence="1" type="ORF">RSSM_04889</name>
</gene>
<dbReference type="Proteomes" id="UP000011885">
    <property type="component" value="Unassembled WGS sequence"/>
</dbReference>